<evidence type="ECO:0000313" key="1">
    <source>
        <dbReference type="EMBL" id="KAK0721611.1"/>
    </source>
</evidence>
<dbReference type="AlphaFoldDB" id="A0AA40E2A3"/>
<dbReference type="EMBL" id="JAUIRO010000003">
    <property type="protein sequence ID" value="KAK0721611.1"/>
    <property type="molecule type" value="Genomic_DNA"/>
</dbReference>
<comment type="caution">
    <text evidence="1">The sequence shown here is derived from an EMBL/GenBank/DDBJ whole genome shotgun (WGS) entry which is preliminary data.</text>
</comment>
<reference evidence="1" key="1">
    <citation type="submission" date="2023-06" db="EMBL/GenBank/DDBJ databases">
        <title>Genome-scale phylogeny and comparative genomics of the fungal order Sordariales.</title>
        <authorList>
            <consortium name="Lawrence Berkeley National Laboratory"/>
            <person name="Hensen N."/>
            <person name="Bonometti L."/>
            <person name="Westerberg I."/>
            <person name="Brannstrom I.O."/>
            <person name="Guillou S."/>
            <person name="Cros-Aarteil S."/>
            <person name="Calhoun S."/>
            <person name="Haridas S."/>
            <person name="Kuo A."/>
            <person name="Mondo S."/>
            <person name="Pangilinan J."/>
            <person name="Riley R."/>
            <person name="LaButti K."/>
            <person name="Andreopoulos B."/>
            <person name="Lipzen A."/>
            <person name="Chen C."/>
            <person name="Yanf M."/>
            <person name="Daum C."/>
            <person name="Ng V."/>
            <person name="Clum A."/>
            <person name="Steindorff A."/>
            <person name="Ohm R."/>
            <person name="Martin F."/>
            <person name="Silar P."/>
            <person name="Natvig D."/>
            <person name="Lalanne C."/>
            <person name="Gautier V."/>
            <person name="Ament-velasquez S.L."/>
            <person name="Kruys A."/>
            <person name="Hutchinson M.I."/>
            <person name="Powell A.J."/>
            <person name="Barry K."/>
            <person name="Miller A.N."/>
            <person name="Grigoriev I.V."/>
            <person name="Debuchy R."/>
            <person name="Gladieux P."/>
            <person name="Thoren M.H."/>
            <person name="Johannesson H."/>
        </authorList>
    </citation>
    <scope>NUCLEOTIDE SEQUENCE</scope>
    <source>
        <strain evidence="1">SMH2392-1A</strain>
    </source>
</reference>
<protein>
    <submittedName>
        <fullName evidence="1">Uncharacterized protein</fullName>
    </submittedName>
</protein>
<organism evidence="1 2">
    <name type="scientific">Lasiosphaeria miniovina</name>
    <dbReference type="NCBI Taxonomy" id="1954250"/>
    <lineage>
        <taxon>Eukaryota</taxon>
        <taxon>Fungi</taxon>
        <taxon>Dikarya</taxon>
        <taxon>Ascomycota</taxon>
        <taxon>Pezizomycotina</taxon>
        <taxon>Sordariomycetes</taxon>
        <taxon>Sordariomycetidae</taxon>
        <taxon>Sordariales</taxon>
        <taxon>Lasiosphaeriaceae</taxon>
        <taxon>Lasiosphaeria</taxon>
    </lineage>
</organism>
<accession>A0AA40E2A3</accession>
<dbReference type="RefSeq" id="XP_060297535.1">
    <property type="nucleotide sequence ID" value="XM_060445053.1"/>
</dbReference>
<proteinExistence type="predicted"/>
<dbReference type="PANTHER" id="PTHR40619:SF3">
    <property type="entry name" value="FUNGAL STAND N-TERMINAL GOODBYE DOMAIN-CONTAINING PROTEIN"/>
    <property type="match status" value="1"/>
</dbReference>
<evidence type="ECO:0000313" key="2">
    <source>
        <dbReference type="Proteomes" id="UP001172101"/>
    </source>
</evidence>
<dbReference type="Proteomes" id="UP001172101">
    <property type="component" value="Unassembled WGS sequence"/>
</dbReference>
<sequence>MIPDQDGLSVLRGGLTTLFKVAYFFTAGDAQNILEAFEVIPTTLIDAIQSSQRFPDAFDLRDAVAQLCYTVTENLGKLIQALLRSHPDKHRGKLTFPSAPRLTVSNNGLSMTLKGLLKLLDVPECAAADTLASISRCFKLNAGSKSKHLMRMERFQDWLAALPRDSDLVLIDGHYRTAAAAANKVSLMSAICASLFEELQRSSSGGNG</sequence>
<gene>
    <name evidence="1" type="ORF">B0T26DRAFT_749113</name>
</gene>
<name>A0AA40E2A3_9PEZI</name>
<keyword evidence="2" id="KW-1185">Reference proteome</keyword>
<dbReference type="PANTHER" id="PTHR40619">
    <property type="entry name" value="FUNGAL STAND N-TERMINAL GOODBYE DOMAIN-CONTAINING PROTEIN"/>
    <property type="match status" value="1"/>
</dbReference>
<dbReference type="GeneID" id="85328323"/>